<reference evidence="2 3" key="1">
    <citation type="submission" date="2009-06" db="EMBL/GenBank/DDBJ databases">
        <title>Complete sequence of Desulfovibrio salexigens DSM 2638.</title>
        <authorList>
            <consortium name="US DOE Joint Genome Institute"/>
            <person name="Lucas S."/>
            <person name="Copeland A."/>
            <person name="Lapidus A."/>
            <person name="Glavina del Rio T."/>
            <person name="Tice H."/>
            <person name="Bruce D."/>
            <person name="Goodwin L."/>
            <person name="Pitluck S."/>
            <person name="Munk A.C."/>
            <person name="Brettin T."/>
            <person name="Detter J.C."/>
            <person name="Han C."/>
            <person name="Tapia R."/>
            <person name="Larimer F."/>
            <person name="Land M."/>
            <person name="Hauser L."/>
            <person name="Kyrpides N."/>
            <person name="Anderson I."/>
            <person name="Wall J.D."/>
            <person name="Arkin A.P."/>
            <person name="Dehal P."/>
            <person name="Chivian D."/>
            <person name="Giles B."/>
            <person name="Hazen T.C."/>
        </authorList>
    </citation>
    <scope>NUCLEOTIDE SEQUENCE [LARGE SCALE GENOMIC DNA]</scope>
    <source>
        <strain evidence="3">ATCC 14822 / DSM 2638 / NCIMB 8403 / VKM B-1763</strain>
    </source>
</reference>
<dbReference type="EMBL" id="CP001649">
    <property type="protein sequence ID" value="ACS78618.1"/>
    <property type="molecule type" value="Genomic_DNA"/>
</dbReference>
<keyword evidence="1" id="KW-0472">Membrane</keyword>
<dbReference type="KEGG" id="dsa:Desal_0551"/>
<dbReference type="RefSeq" id="WP_015850437.1">
    <property type="nucleotide sequence ID" value="NC_012881.1"/>
</dbReference>
<dbReference type="Proteomes" id="UP000002601">
    <property type="component" value="Chromosome"/>
</dbReference>
<proteinExistence type="predicted"/>
<dbReference type="STRING" id="526222.Desal_0551"/>
<evidence type="ECO:0000313" key="2">
    <source>
        <dbReference type="EMBL" id="ACS78618.1"/>
    </source>
</evidence>
<keyword evidence="1" id="KW-1133">Transmembrane helix</keyword>
<dbReference type="AlphaFoldDB" id="C6BXR0"/>
<evidence type="ECO:0000313" key="3">
    <source>
        <dbReference type="Proteomes" id="UP000002601"/>
    </source>
</evidence>
<dbReference type="HOGENOM" id="CLU_2522088_0_0_7"/>
<organism evidence="2 3">
    <name type="scientific">Maridesulfovibrio salexigens (strain ATCC 14822 / DSM 2638 / NCIMB 8403 / VKM B-1763)</name>
    <name type="common">Desulfovibrio salexigens</name>
    <dbReference type="NCBI Taxonomy" id="526222"/>
    <lineage>
        <taxon>Bacteria</taxon>
        <taxon>Pseudomonadati</taxon>
        <taxon>Thermodesulfobacteriota</taxon>
        <taxon>Desulfovibrionia</taxon>
        <taxon>Desulfovibrionales</taxon>
        <taxon>Desulfovibrionaceae</taxon>
        <taxon>Maridesulfovibrio</taxon>
    </lineage>
</organism>
<keyword evidence="3" id="KW-1185">Reference proteome</keyword>
<sequence>MALGRIVIFAAGATAGILAGYALKSEKVRPAAVCTVKAGLKAKDWTVKQYEGIKGDVKSLVEQAREKGNALVAKEVEETAEESA</sequence>
<evidence type="ECO:0000256" key="1">
    <source>
        <dbReference type="SAM" id="Phobius"/>
    </source>
</evidence>
<keyword evidence="1" id="KW-0812">Transmembrane</keyword>
<name>C6BXR0_MARSD</name>
<feature type="transmembrane region" description="Helical" evidence="1">
    <location>
        <begin position="6"/>
        <end position="23"/>
    </location>
</feature>
<gene>
    <name evidence="2" type="ordered locus">Desal_0551</name>
</gene>
<dbReference type="OrthoDB" id="5464227at2"/>
<accession>C6BXR0</accession>
<protein>
    <submittedName>
        <fullName evidence="2">Uncharacterized protein</fullName>
    </submittedName>
</protein>